<keyword evidence="8" id="KW-1185">Reference proteome</keyword>
<feature type="transmembrane region" description="Helical" evidence="6">
    <location>
        <begin position="128"/>
        <end position="152"/>
    </location>
</feature>
<evidence type="ECO:0000256" key="4">
    <source>
        <dbReference type="ARBA" id="ARBA00022989"/>
    </source>
</evidence>
<accession>A0A8J3DCM7</accession>
<feature type="transmembrane region" description="Helical" evidence="6">
    <location>
        <begin position="172"/>
        <end position="198"/>
    </location>
</feature>
<evidence type="ECO:0000256" key="6">
    <source>
        <dbReference type="SAM" id="Phobius"/>
    </source>
</evidence>
<reference evidence="7" key="1">
    <citation type="journal article" date="2014" name="Int. J. Syst. Evol. Microbiol.">
        <title>Complete genome sequence of Corynebacterium casei LMG S-19264T (=DSM 44701T), isolated from a smear-ripened cheese.</title>
        <authorList>
            <consortium name="US DOE Joint Genome Institute (JGI-PGF)"/>
            <person name="Walter F."/>
            <person name="Albersmeier A."/>
            <person name="Kalinowski J."/>
            <person name="Ruckert C."/>
        </authorList>
    </citation>
    <scope>NUCLEOTIDE SEQUENCE</scope>
    <source>
        <strain evidence="7">KCTC 12870</strain>
    </source>
</reference>
<comment type="subcellular location">
    <subcellularLocation>
        <location evidence="1">Cell membrane</location>
        <topology evidence="1">Multi-pass membrane protein</topology>
    </subcellularLocation>
</comment>
<organism evidence="7 8">
    <name type="scientific">Cerasicoccus arenae</name>
    <dbReference type="NCBI Taxonomy" id="424488"/>
    <lineage>
        <taxon>Bacteria</taxon>
        <taxon>Pseudomonadati</taxon>
        <taxon>Verrucomicrobiota</taxon>
        <taxon>Opitutia</taxon>
        <taxon>Puniceicoccales</taxon>
        <taxon>Cerasicoccaceae</taxon>
        <taxon>Cerasicoccus</taxon>
    </lineage>
</organism>
<feature type="transmembrane region" description="Helical" evidence="6">
    <location>
        <begin position="284"/>
        <end position="302"/>
    </location>
</feature>
<keyword evidence="4 6" id="KW-1133">Transmembrane helix</keyword>
<dbReference type="InterPro" id="IPR003841">
    <property type="entry name" value="Na/Pi_transpt"/>
</dbReference>
<evidence type="ECO:0000313" key="7">
    <source>
        <dbReference type="EMBL" id="GHC03954.1"/>
    </source>
</evidence>
<feature type="transmembrane region" description="Helical" evidence="6">
    <location>
        <begin position="6"/>
        <end position="23"/>
    </location>
</feature>
<dbReference type="PANTHER" id="PTHR10010">
    <property type="entry name" value="SOLUTE CARRIER FAMILY 34 SODIUM PHOSPHATE , MEMBER 2-RELATED"/>
    <property type="match status" value="1"/>
</dbReference>
<dbReference type="PANTHER" id="PTHR10010:SF46">
    <property type="entry name" value="SODIUM-DEPENDENT PHOSPHATE TRANSPORT PROTEIN 2B"/>
    <property type="match status" value="1"/>
</dbReference>
<keyword evidence="3 6" id="KW-0812">Transmembrane</keyword>
<dbReference type="GO" id="GO:0005436">
    <property type="term" value="F:sodium:phosphate symporter activity"/>
    <property type="evidence" value="ECO:0007669"/>
    <property type="project" value="InterPro"/>
</dbReference>
<feature type="transmembrane region" description="Helical" evidence="6">
    <location>
        <begin position="210"/>
        <end position="232"/>
    </location>
</feature>
<dbReference type="GO" id="GO:0044341">
    <property type="term" value="P:sodium-dependent phosphate transport"/>
    <property type="evidence" value="ECO:0007669"/>
    <property type="project" value="InterPro"/>
</dbReference>
<feature type="transmembrane region" description="Helical" evidence="6">
    <location>
        <begin position="244"/>
        <end position="263"/>
    </location>
</feature>
<evidence type="ECO:0000256" key="1">
    <source>
        <dbReference type="ARBA" id="ARBA00004651"/>
    </source>
</evidence>
<dbReference type="NCBIfam" id="NF037997">
    <property type="entry name" value="Na_Pi_symport"/>
    <property type="match status" value="1"/>
</dbReference>
<evidence type="ECO:0000256" key="5">
    <source>
        <dbReference type="ARBA" id="ARBA00023136"/>
    </source>
</evidence>
<dbReference type="GO" id="GO:0005886">
    <property type="term" value="C:plasma membrane"/>
    <property type="evidence" value="ECO:0007669"/>
    <property type="project" value="UniProtKB-SubCell"/>
</dbReference>
<sequence>MTEQLLHILAGLGLFFVGIKMLSKSLRAMAGGSLRKLARKMSANQWLAGFWGGVAGFATQSGRTTALIMASLVQGRIVEVRSSIPIVIWANFGCTLIVFAVVFPINFFVLFLLGVAGLAVAFEKPRNFLNVVTATFGLALMLYGLSMISAAASEFTEYSWFENSLDLMNKSFVLAFFIGLAVTVLAQSHMAIILITLAMTKSGLLDFEHAVMIIYGTHVGSSVITYLTGAHFKGRALQVVWAQILYNLVAVAIFLGLFFFEALCHSRLLHDLAMSLSDEINVQAALIAILMNLVTPLALMLTRKSFTGACERASPPSETENLSEPEYLQEELVESPVAGLMLCEKEQLRLLKRLPSYLGMLRIGEESPLVTPESYHQAYEVIARNILQFQSSLISHALSPDDTEWLINLQNRQELLNTIEASCFELCEELGKSSVNENVDVLGQQIIEALDTMILTAIAAIENNDDAECDMLDTMTSERGESMEQIRKRYLASAERVSASTRNQVLHITNVFERASWSLGRFSKLIRQAPQVK</sequence>
<evidence type="ECO:0000256" key="2">
    <source>
        <dbReference type="ARBA" id="ARBA00022475"/>
    </source>
</evidence>
<comment type="caution">
    <text evidence="7">The sequence shown here is derived from an EMBL/GenBank/DDBJ whole genome shotgun (WGS) entry which is preliminary data.</text>
</comment>
<dbReference type="Proteomes" id="UP000642829">
    <property type="component" value="Unassembled WGS sequence"/>
</dbReference>
<dbReference type="RefSeq" id="WP_189514807.1">
    <property type="nucleotide sequence ID" value="NZ_BMXG01000012.1"/>
</dbReference>
<proteinExistence type="predicted"/>
<reference evidence="7" key="2">
    <citation type="submission" date="2020-09" db="EMBL/GenBank/DDBJ databases">
        <authorList>
            <person name="Sun Q."/>
            <person name="Kim S."/>
        </authorList>
    </citation>
    <scope>NUCLEOTIDE SEQUENCE</scope>
    <source>
        <strain evidence="7">KCTC 12870</strain>
    </source>
</reference>
<name>A0A8J3DCM7_9BACT</name>
<dbReference type="AlphaFoldDB" id="A0A8J3DCM7"/>
<keyword evidence="2" id="KW-1003">Cell membrane</keyword>
<feature type="transmembrane region" description="Helical" evidence="6">
    <location>
        <begin position="88"/>
        <end position="121"/>
    </location>
</feature>
<evidence type="ECO:0000256" key="3">
    <source>
        <dbReference type="ARBA" id="ARBA00022692"/>
    </source>
</evidence>
<dbReference type="Pfam" id="PF02690">
    <property type="entry name" value="Na_Pi_cotrans"/>
    <property type="match status" value="2"/>
</dbReference>
<protein>
    <submittedName>
        <fullName evidence="7">Uncharacterized protein</fullName>
    </submittedName>
</protein>
<gene>
    <name evidence="7" type="ORF">GCM10007047_20720</name>
</gene>
<evidence type="ECO:0000313" key="8">
    <source>
        <dbReference type="Proteomes" id="UP000642829"/>
    </source>
</evidence>
<dbReference type="EMBL" id="BMXG01000012">
    <property type="protein sequence ID" value="GHC03954.1"/>
    <property type="molecule type" value="Genomic_DNA"/>
</dbReference>
<keyword evidence="5 6" id="KW-0472">Membrane</keyword>